<proteinExistence type="predicted"/>
<keyword evidence="6 8" id="KW-1133">Transmembrane helix</keyword>
<evidence type="ECO:0000256" key="6">
    <source>
        <dbReference type="ARBA" id="ARBA00022989"/>
    </source>
</evidence>
<dbReference type="EMBL" id="LBTX01000003">
    <property type="protein sequence ID" value="KKQ50681.1"/>
    <property type="molecule type" value="Genomic_DNA"/>
</dbReference>
<comment type="caution">
    <text evidence="9">The sequence shown here is derived from an EMBL/GenBank/DDBJ whole genome shotgun (WGS) entry which is preliminary data.</text>
</comment>
<dbReference type="PANTHER" id="PTHR33908:SF11">
    <property type="entry name" value="MEMBRANE PROTEIN"/>
    <property type="match status" value="1"/>
</dbReference>
<gene>
    <name evidence="9" type="ORF">US68_C0003G0047</name>
</gene>
<keyword evidence="5 8" id="KW-0812">Transmembrane</keyword>
<comment type="subcellular location">
    <subcellularLocation>
        <location evidence="1">Cell membrane</location>
        <topology evidence="1">Multi-pass membrane protein</topology>
    </subcellularLocation>
</comment>
<dbReference type="PATRIC" id="fig|1618488.3.peg.172"/>
<accession>A0A0G0LDH3</accession>
<evidence type="ECO:0000256" key="1">
    <source>
        <dbReference type="ARBA" id="ARBA00004651"/>
    </source>
</evidence>
<evidence type="ECO:0000256" key="5">
    <source>
        <dbReference type="ARBA" id="ARBA00022692"/>
    </source>
</evidence>
<evidence type="ECO:0000256" key="2">
    <source>
        <dbReference type="ARBA" id="ARBA00022475"/>
    </source>
</evidence>
<keyword evidence="3" id="KW-0328">Glycosyltransferase</keyword>
<feature type="transmembrane region" description="Helical" evidence="8">
    <location>
        <begin position="307"/>
        <end position="326"/>
    </location>
</feature>
<name>A0A0G0LDH3_9BACT</name>
<sequence>MLYAILFILFRLPSLFEPYWYGDEGIYLALGQGIRRGLLLFQQIHDNKPPTLYYLAAFSQTVFGFRLLLLLLMVPTIYFFNRLAKKFLSPRQTTFSTFLFLILTSIPLIEGSIANAEVFMLLPTILAFLIFLNYKKSYLSFLVTGLLLGIAFTIKVPVAFEAVFLGLWILIFQKHKIKKLFLFSFAFILPIFLYLIYFALKGALQPFLFAALLQNFGYLSSWSTGTQQSSVASGGLIWRGLILSITWVVSFFLYHRRVISKNLFFLSAWFFAALFGVLLSGRPYPHYLIQILPPLCLLLFYYSKARLWISFILILFIASLFRYKFYFYPVFSYYSNFYTYALGKKSLDSYRQYFGSEMPQNYILANKIKSITSPEDRIYVWGDQSYLYPLSDRLPSTKYIVAYHVVDFNAYDLTISQLKAITPKLIIYYPQPSRPFPALDNLISDYYSLIDQIGPAYIFELRQ</sequence>
<evidence type="ECO:0000256" key="4">
    <source>
        <dbReference type="ARBA" id="ARBA00022679"/>
    </source>
</evidence>
<evidence type="ECO:0000256" key="8">
    <source>
        <dbReference type="SAM" id="Phobius"/>
    </source>
</evidence>
<evidence type="ECO:0000256" key="7">
    <source>
        <dbReference type="ARBA" id="ARBA00023136"/>
    </source>
</evidence>
<dbReference type="Proteomes" id="UP000034231">
    <property type="component" value="Unassembled WGS sequence"/>
</dbReference>
<feature type="transmembrane region" description="Helical" evidence="8">
    <location>
        <begin position="263"/>
        <end position="281"/>
    </location>
</feature>
<feature type="transmembrane region" description="Helical" evidence="8">
    <location>
        <begin position="146"/>
        <end position="169"/>
    </location>
</feature>
<organism evidence="9 10">
    <name type="scientific">Candidatus Shapirobacteria bacterium GW2011_GWE1_38_10</name>
    <dbReference type="NCBI Taxonomy" id="1618488"/>
    <lineage>
        <taxon>Bacteria</taxon>
        <taxon>Candidatus Shapironibacteriota</taxon>
    </lineage>
</organism>
<evidence type="ECO:0000313" key="10">
    <source>
        <dbReference type="Proteomes" id="UP000034231"/>
    </source>
</evidence>
<dbReference type="GO" id="GO:0005886">
    <property type="term" value="C:plasma membrane"/>
    <property type="evidence" value="ECO:0007669"/>
    <property type="project" value="UniProtKB-SubCell"/>
</dbReference>
<dbReference type="GO" id="GO:0016763">
    <property type="term" value="F:pentosyltransferase activity"/>
    <property type="evidence" value="ECO:0007669"/>
    <property type="project" value="TreeGrafter"/>
</dbReference>
<feature type="transmembrane region" description="Helical" evidence="8">
    <location>
        <begin position="181"/>
        <end position="200"/>
    </location>
</feature>
<evidence type="ECO:0000313" key="9">
    <source>
        <dbReference type="EMBL" id="KKQ50681.1"/>
    </source>
</evidence>
<feature type="transmembrane region" description="Helical" evidence="8">
    <location>
        <begin position="236"/>
        <end position="254"/>
    </location>
</feature>
<dbReference type="GO" id="GO:0009103">
    <property type="term" value="P:lipopolysaccharide biosynthetic process"/>
    <property type="evidence" value="ECO:0007669"/>
    <property type="project" value="UniProtKB-ARBA"/>
</dbReference>
<keyword evidence="7 8" id="KW-0472">Membrane</keyword>
<keyword evidence="2" id="KW-1003">Cell membrane</keyword>
<dbReference type="AlphaFoldDB" id="A0A0G0LDH3"/>
<keyword evidence="4 9" id="KW-0808">Transferase</keyword>
<dbReference type="PANTHER" id="PTHR33908">
    <property type="entry name" value="MANNOSYLTRANSFERASE YKCB-RELATED"/>
    <property type="match status" value="1"/>
</dbReference>
<evidence type="ECO:0000256" key="3">
    <source>
        <dbReference type="ARBA" id="ARBA00022676"/>
    </source>
</evidence>
<dbReference type="InterPro" id="IPR050297">
    <property type="entry name" value="LipidA_mod_glycosyltrf_83"/>
</dbReference>
<reference evidence="9 10" key="1">
    <citation type="journal article" date="2015" name="Nature">
        <title>rRNA introns, odd ribosomes, and small enigmatic genomes across a large radiation of phyla.</title>
        <authorList>
            <person name="Brown C.T."/>
            <person name="Hug L.A."/>
            <person name="Thomas B.C."/>
            <person name="Sharon I."/>
            <person name="Castelle C.J."/>
            <person name="Singh A."/>
            <person name="Wilkins M.J."/>
            <person name="Williams K.H."/>
            <person name="Banfield J.F."/>
        </authorList>
    </citation>
    <scope>NUCLEOTIDE SEQUENCE [LARGE SCALE GENOMIC DNA]</scope>
</reference>
<feature type="transmembrane region" description="Helical" evidence="8">
    <location>
        <begin position="92"/>
        <end position="109"/>
    </location>
</feature>
<feature type="transmembrane region" description="Helical" evidence="8">
    <location>
        <begin position="52"/>
        <end position="80"/>
    </location>
</feature>
<protein>
    <submittedName>
        <fullName evidence="9">Glycosyl transferase, family 39</fullName>
    </submittedName>
</protein>